<name>A0ACC2FE05_DALPE</name>
<proteinExistence type="predicted"/>
<keyword evidence="2" id="KW-1185">Reference proteome</keyword>
<dbReference type="Proteomes" id="UP001157502">
    <property type="component" value="Chromosome 29"/>
</dbReference>
<protein>
    <submittedName>
        <fullName evidence="1">Uncharacterized protein</fullName>
    </submittedName>
</protein>
<evidence type="ECO:0000313" key="1">
    <source>
        <dbReference type="EMBL" id="KAJ7989579.1"/>
    </source>
</evidence>
<sequence>MIDQCLSFVPQWGGAGPVGTYRLVSLPSWLPSKTGRAVRRRGLVYPQPQVGRIDRAACLLHRGLIYPSPTGTASNAALLGPAYFRMGVSLLFLSSRQRRFTPSLGTYALAAQSSRFSYGQRPGWITLVQGMYTHC</sequence>
<evidence type="ECO:0000313" key="2">
    <source>
        <dbReference type="Proteomes" id="UP001157502"/>
    </source>
</evidence>
<accession>A0ACC2FE05</accession>
<dbReference type="EMBL" id="CM055756">
    <property type="protein sequence ID" value="KAJ7989579.1"/>
    <property type="molecule type" value="Genomic_DNA"/>
</dbReference>
<organism evidence="1 2">
    <name type="scientific">Dallia pectoralis</name>
    <name type="common">Alaska blackfish</name>
    <dbReference type="NCBI Taxonomy" id="75939"/>
    <lineage>
        <taxon>Eukaryota</taxon>
        <taxon>Metazoa</taxon>
        <taxon>Chordata</taxon>
        <taxon>Craniata</taxon>
        <taxon>Vertebrata</taxon>
        <taxon>Euteleostomi</taxon>
        <taxon>Actinopterygii</taxon>
        <taxon>Neopterygii</taxon>
        <taxon>Teleostei</taxon>
        <taxon>Protacanthopterygii</taxon>
        <taxon>Esociformes</taxon>
        <taxon>Umbridae</taxon>
        <taxon>Dallia</taxon>
    </lineage>
</organism>
<gene>
    <name evidence="1" type="ORF">DPEC_G00306000</name>
</gene>
<comment type="caution">
    <text evidence="1">The sequence shown here is derived from an EMBL/GenBank/DDBJ whole genome shotgun (WGS) entry which is preliminary data.</text>
</comment>
<reference evidence="1" key="1">
    <citation type="submission" date="2021-05" db="EMBL/GenBank/DDBJ databases">
        <authorList>
            <person name="Pan Q."/>
            <person name="Jouanno E."/>
            <person name="Zahm M."/>
            <person name="Klopp C."/>
            <person name="Cabau C."/>
            <person name="Louis A."/>
            <person name="Berthelot C."/>
            <person name="Parey E."/>
            <person name="Roest Crollius H."/>
            <person name="Montfort J."/>
            <person name="Robinson-Rechavi M."/>
            <person name="Bouchez O."/>
            <person name="Lampietro C."/>
            <person name="Lopez Roques C."/>
            <person name="Donnadieu C."/>
            <person name="Postlethwait J."/>
            <person name="Bobe J."/>
            <person name="Dillon D."/>
            <person name="Chandos A."/>
            <person name="von Hippel F."/>
            <person name="Guiguen Y."/>
        </authorList>
    </citation>
    <scope>NUCLEOTIDE SEQUENCE</scope>
    <source>
        <strain evidence="1">YG-Jan2019</strain>
    </source>
</reference>